<dbReference type="GO" id="GO:0070566">
    <property type="term" value="F:adenylyltransferase activity"/>
    <property type="evidence" value="ECO:0007669"/>
    <property type="project" value="TreeGrafter"/>
</dbReference>
<dbReference type="AlphaFoldDB" id="A0A7Y4KRL4"/>
<keyword evidence="4" id="KW-0436">Ligase</keyword>
<dbReference type="CDD" id="cd19531">
    <property type="entry name" value="LCL_NRPS-like"/>
    <property type="match status" value="1"/>
</dbReference>
<evidence type="ECO:0000256" key="1">
    <source>
        <dbReference type="ARBA" id="ARBA00006432"/>
    </source>
</evidence>
<dbReference type="GO" id="GO:0031177">
    <property type="term" value="F:phosphopantetheine binding"/>
    <property type="evidence" value="ECO:0007669"/>
    <property type="project" value="InterPro"/>
</dbReference>
<dbReference type="SUPFAM" id="SSF52777">
    <property type="entry name" value="CoA-dependent acyltransferases"/>
    <property type="match status" value="2"/>
</dbReference>
<dbReference type="EMBL" id="JABFJV010000285">
    <property type="protein sequence ID" value="NOK38100.1"/>
    <property type="molecule type" value="Genomic_DNA"/>
</dbReference>
<dbReference type="SUPFAM" id="SSF56801">
    <property type="entry name" value="Acetyl-CoA synthetase-like"/>
    <property type="match status" value="2"/>
</dbReference>
<dbReference type="GO" id="GO:0005886">
    <property type="term" value="C:plasma membrane"/>
    <property type="evidence" value="ECO:0007669"/>
    <property type="project" value="TreeGrafter"/>
</dbReference>
<evidence type="ECO:0000256" key="6">
    <source>
        <dbReference type="ARBA" id="ARBA00023098"/>
    </source>
</evidence>
<dbReference type="FunFam" id="3.40.50.12780:FF:000013">
    <property type="entry name" value="Long-chain-fatty-acid--AMP ligase FadD32"/>
    <property type="match status" value="1"/>
</dbReference>
<dbReference type="InterPro" id="IPR040097">
    <property type="entry name" value="FAAL/FAAC"/>
</dbReference>
<keyword evidence="2" id="KW-0596">Phosphopantetheine</keyword>
<protein>
    <submittedName>
        <fullName evidence="8">AMP-binding protein</fullName>
    </submittedName>
</protein>
<comment type="caution">
    <text evidence="8">The sequence shown here is derived from an EMBL/GenBank/DDBJ whole genome shotgun (WGS) entry which is preliminary data.</text>
</comment>
<keyword evidence="9" id="KW-1185">Reference proteome</keyword>
<evidence type="ECO:0000313" key="8">
    <source>
        <dbReference type="EMBL" id="NOK38100.1"/>
    </source>
</evidence>
<dbReference type="InterPro" id="IPR020806">
    <property type="entry name" value="PKS_PP-bd"/>
</dbReference>
<name>A0A7Y4KRL4_9BACT</name>
<dbReference type="Gene3D" id="3.30.300.30">
    <property type="match status" value="1"/>
</dbReference>
<evidence type="ECO:0000256" key="5">
    <source>
        <dbReference type="ARBA" id="ARBA00022832"/>
    </source>
</evidence>
<evidence type="ECO:0000256" key="3">
    <source>
        <dbReference type="ARBA" id="ARBA00022553"/>
    </source>
</evidence>
<dbReference type="InterPro" id="IPR023213">
    <property type="entry name" value="CAT-like_dom_sf"/>
</dbReference>
<reference evidence="8 9" key="1">
    <citation type="submission" date="2020-05" db="EMBL/GenBank/DDBJ databases">
        <authorList>
            <person name="Whitworth D."/>
        </authorList>
    </citation>
    <scope>NUCLEOTIDE SEQUENCE [LARGE SCALE GENOMIC DNA]</scope>
    <source>
        <strain evidence="8 9">AB043B</strain>
    </source>
</reference>
<organism evidence="8 9">
    <name type="scientific">Corallococcus exercitus</name>
    <dbReference type="NCBI Taxonomy" id="2316736"/>
    <lineage>
        <taxon>Bacteria</taxon>
        <taxon>Pseudomonadati</taxon>
        <taxon>Myxococcota</taxon>
        <taxon>Myxococcia</taxon>
        <taxon>Myxococcales</taxon>
        <taxon>Cystobacterineae</taxon>
        <taxon>Myxococcaceae</taxon>
        <taxon>Corallococcus</taxon>
    </lineage>
</organism>
<feature type="non-terminal residue" evidence="8">
    <location>
        <position position="1192"/>
    </location>
</feature>
<dbReference type="CDD" id="cd05931">
    <property type="entry name" value="FAAL"/>
    <property type="match status" value="1"/>
</dbReference>
<dbReference type="Pfam" id="PF00668">
    <property type="entry name" value="Condensation"/>
    <property type="match status" value="1"/>
</dbReference>
<dbReference type="Gene3D" id="3.30.559.30">
    <property type="entry name" value="Nonribosomal peptide synthetase, condensation domain"/>
    <property type="match status" value="1"/>
</dbReference>
<dbReference type="InterPro" id="IPR000873">
    <property type="entry name" value="AMP-dep_synth/lig_dom"/>
</dbReference>
<dbReference type="PANTHER" id="PTHR22754:SF32">
    <property type="entry name" value="DISCO-INTERACTING PROTEIN 2"/>
    <property type="match status" value="1"/>
</dbReference>
<dbReference type="GO" id="GO:0016874">
    <property type="term" value="F:ligase activity"/>
    <property type="evidence" value="ECO:0007669"/>
    <property type="project" value="UniProtKB-KW"/>
</dbReference>
<dbReference type="Gene3D" id="1.10.1200.10">
    <property type="entry name" value="ACP-like"/>
    <property type="match status" value="1"/>
</dbReference>
<keyword evidence="6" id="KW-0443">Lipid metabolism</keyword>
<evidence type="ECO:0000313" key="9">
    <source>
        <dbReference type="Proteomes" id="UP000563426"/>
    </source>
</evidence>
<dbReference type="InterPro" id="IPR045851">
    <property type="entry name" value="AMP-bd_C_sf"/>
</dbReference>
<dbReference type="GO" id="GO:0071766">
    <property type="term" value="P:Actinobacterium-type cell wall biogenesis"/>
    <property type="evidence" value="ECO:0007669"/>
    <property type="project" value="UniProtKB-ARBA"/>
</dbReference>
<dbReference type="SMART" id="SM00823">
    <property type="entry name" value="PKS_PP"/>
    <property type="match status" value="1"/>
</dbReference>
<feature type="domain" description="Carrier" evidence="7">
    <location>
        <begin position="585"/>
        <end position="659"/>
    </location>
</feature>
<dbReference type="InterPro" id="IPR025110">
    <property type="entry name" value="AMP-bd_C"/>
</dbReference>
<dbReference type="Proteomes" id="UP000563426">
    <property type="component" value="Unassembled WGS sequence"/>
</dbReference>
<dbReference type="InterPro" id="IPR042099">
    <property type="entry name" value="ANL_N_sf"/>
</dbReference>
<dbReference type="Pfam" id="PF00501">
    <property type="entry name" value="AMP-binding"/>
    <property type="match status" value="2"/>
</dbReference>
<evidence type="ECO:0000256" key="4">
    <source>
        <dbReference type="ARBA" id="ARBA00022598"/>
    </source>
</evidence>
<dbReference type="Pfam" id="PF23024">
    <property type="entry name" value="AMP-dom_DIP2-like"/>
    <property type="match status" value="1"/>
</dbReference>
<dbReference type="Gene3D" id="3.40.50.12780">
    <property type="entry name" value="N-terminal domain of ligase-like"/>
    <property type="match status" value="2"/>
</dbReference>
<accession>A0A7Y4KRL4</accession>
<dbReference type="InterPro" id="IPR009081">
    <property type="entry name" value="PP-bd_ACP"/>
</dbReference>
<dbReference type="Pfam" id="PF00550">
    <property type="entry name" value="PP-binding"/>
    <property type="match status" value="1"/>
</dbReference>
<dbReference type="RefSeq" id="WP_171437844.1">
    <property type="nucleotide sequence ID" value="NZ_JABFJV010000285.1"/>
</dbReference>
<evidence type="ECO:0000256" key="2">
    <source>
        <dbReference type="ARBA" id="ARBA00022450"/>
    </source>
</evidence>
<keyword evidence="3" id="KW-0597">Phosphoprotein</keyword>
<dbReference type="Gene3D" id="3.30.559.10">
    <property type="entry name" value="Chloramphenicol acetyltransferase-like domain"/>
    <property type="match status" value="1"/>
</dbReference>
<dbReference type="PANTHER" id="PTHR22754">
    <property type="entry name" value="DISCO-INTERACTING PROTEIN 2 DIP2 -RELATED"/>
    <property type="match status" value="1"/>
</dbReference>
<dbReference type="PROSITE" id="PS50075">
    <property type="entry name" value="CARRIER"/>
    <property type="match status" value="1"/>
</dbReference>
<keyword evidence="5" id="KW-0276">Fatty acid metabolism</keyword>
<dbReference type="GO" id="GO:0006633">
    <property type="term" value="P:fatty acid biosynthetic process"/>
    <property type="evidence" value="ECO:0007669"/>
    <property type="project" value="TreeGrafter"/>
</dbReference>
<dbReference type="InterPro" id="IPR036736">
    <property type="entry name" value="ACP-like_sf"/>
</dbReference>
<gene>
    <name evidence="8" type="ORF">HMI49_33360</name>
</gene>
<dbReference type="InterPro" id="IPR001242">
    <property type="entry name" value="Condensation_dom"/>
</dbReference>
<comment type="similarity">
    <text evidence="1">Belongs to the ATP-dependent AMP-binding enzyme family.</text>
</comment>
<dbReference type="SUPFAM" id="SSF47336">
    <property type="entry name" value="ACP-like"/>
    <property type="match status" value="1"/>
</dbReference>
<proteinExistence type="inferred from homology"/>
<sequence>MPGHLRPAETLVDLLRLRAESQAALPVFTFLGEEDGDEASITYAELDRQARAIAASLAGHVRPGDRVLLLYPPGLEYIAAFFGCLYAGAVAVPAYPPDPSRLNRTLPRLEVIVKDAGAAVALTSAFIAEMAEGLVGLAPELGHLRWLAYESLVAPGMESGWRAPALESGSLAFLQYTSGSTAAPKGVMLSHANLLANEAMIQAGFGLGARDVVVGWLPLYHDMGLIGNVLQPIHLGSRGVLMSPLTFMQRPLRWLEAISRFRGTTSGGPNFAFELCVRKVGDAQKAALDLSCWDVAFCGAEPVRASTLERFSEAFASCGFRREAFYPCYGLAEASLIVSGGAKEAPPRVLHVDRDALSRGRAVDQEAGAALVGCGGALLDERIAVVAPESRERCADGQVGEIWVTGAHVARGYWNRPEESVATFGAATADGEGPYLRTGDLGFLRDGELYVTGRIKDLIILRGRNHYPQDLELTVERSHPALRPGGVAAFSVDVAGEERLVVVQEMSPGRGEPEVMLANIVERLALEHEVRPHAVVLTGPGAVPKTSSGKVQRRACRQLFVSEELEALAAWRDEGAGAVAAGPDAAPVDPLLALVATRLGVAPASLRPEAPLLQYGLDSLLALELHNALEASFSVEVPLAWLLQGASLASLRERVSSNAARSGPASDAARGVAAPAEVPLTPGQAGLWFLQQLAPGSAAYNVAGAARIEGALDVRALQAALRSLVERHDGLRSVFVSRGGEPVQRVLARVDVPLREVDASADDEGAFQARMQEDIERPFDLEAGPLLRASLYLRADGARVVLLTLHHLVTDFWSMAVLLRELASAYAPAGQLVTPGVAASDLAAVRRHEVRRASRAAGQWAYWEQELAGEIPPLTLPVDHPRPPVSTFRGGAERIHVSSEVVERLQALALQESTTLHVTLLACYQLFLARQTGQERMRVGCPAAGRNGAEVMDAVAYLVNPLVIRTELGGDPSLREVVRRARERMMGALEHADVPFVELVDRLGRGREAGRVPFVQTMFSLQRAPLAGLAAFASGVSGGRLDVGALRLASVELPPRTTQFDLMLLLAETGDGLGGWLQYDAELFDAATVRRMARRLELAFETVAREPELRFSRVSLLLEDERRVPSRPERVVPVPPSLCLHTWFEKQVEKTPEAVAVKYGREAVSYGELNRRANRLAHALRKKGVGPEVVVG</sequence>
<evidence type="ECO:0000259" key="7">
    <source>
        <dbReference type="PROSITE" id="PS50075"/>
    </source>
</evidence>